<dbReference type="InterPro" id="IPR036908">
    <property type="entry name" value="RlpA-like_sf"/>
</dbReference>
<dbReference type="PANTHER" id="PTHR30124:SF0">
    <property type="entry name" value="MEMBRANE-BOUND LYTIC MUREIN TRANSGLYCOSYLASE A"/>
    <property type="match status" value="1"/>
</dbReference>
<reference evidence="8 9" key="1">
    <citation type="submission" date="2023-12" db="EMBL/GenBank/DDBJ databases">
        <title>Thiobacillus sedimentum sp. nov., a chemolithoautotrophic sulfur-oxidizing bacterium isolated from freshwater sediment.</title>
        <authorList>
            <person name="Luo J."/>
            <person name="Dai C."/>
        </authorList>
    </citation>
    <scope>NUCLEOTIDE SEQUENCE [LARGE SCALE GENOMIC DNA]</scope>
    <source>
        <strain evidence="8 9">SCUT-2</strain>
    </source>
</reference>
<keyword evidence="9" id="KW-1185">Reference proteome</keyword>
<name>A0ABZ1CPF0_9PROT</name>
<evidence type="ECO:0000256" key="2">
    <source>
        <dbReference type="ARBA" id="ARBA00012587"/>
    </source>
</evidence>
<evidence type="ECO:0000256" key="3">
    <source>
        <dbReference type="ARBA" id="ARBA00023239"/>
    </source>
</evidence>
<dbReference type="Pfam" id="PF03562">
    <property type="entry name" value="MltA"/>
    <property type="match status" value="1"/>
</dbReference>
<dbReference type="Gene3D" id="2.40.40.10">
    <property type="entry name" value="RlpA-like domain"/>
    <property type="match status" value="1"/>
</dbReference>
<evidence type="ECO:0000313" key="9">
    <source>
        <dbReference type="Proteomes" id="UP001334732"/>
    </source>
</evidence>
<keyword evidence="6" id="KW-0732">Signal</keyword>
<dbReference type="InterPro" id="IPR010611">
    <property type="entry name" value="3D_dom"/>
</dbReference>
<feature type="chain" id="PRO_5045859915" description="peptidoglycan lytic exotransglycosylase" evidence="6">
    <location>
        <begin position="25"/>
        <end position="408"/>
    </location>
</feature>
<sequence>MFFRASPWLLVLLLSACAVHPPLAPPVAPPVPTPAPTPGPGAAPPPALIPTPAVAYPTLKPVNWSAVSFWRDDDASEAWGAFLQSCSTLVKRSAWQPVCADAAAMQAPDAQAVRSFFEQRFQPYQATQEDGGAEGLVTGYYEPVLKGDRVRTARARYPLYGPPDDLITVDLASVYPELKNLRLRGRVVGNKLVPYLTRKEIDAAGDSGFKGKPIAWADDPVELFFLQVQGSGRIDFPDGSRMRVGYADQNGYPYQSIGRLLVERGALKLEQASMQGIKDWGAKHPDKLPELLAANPSYVFFRELPDGLPGPLGSLGVPLTGGRSIAVDPRYIPLGAPVFLATTQPNSNAPLNRLVMAQDTGGAIRGGVRADFFWGFGDAAGELAGRMKQRGRMWVLLPKDYPLVTVRR</sequence>
<evidence type="ECO:0000256" key="4">
    <source>
        <dbReference type="ARBA" id="ARBA00023316"/>
    </source>
</evidence>
<organism evidence="8 9">
    <name type="scientific">Thiobacillus sedimenti</name>
    <dbReference type="NCBI Taxonomy" id="3110231"/>
    <lineage>
        <taxon>Bacteria</taxon>
        <taxon>Pseudomonadati</taxon>
        <taxon>Pseudomonadota</taxon>
        <taxon>Betaproteobacteria</taxon>
        <taxon>Nitrosomonadales</taxon>
        <taxon>Thiobacillaceae</taxon>
        <taxon>Thiobacillus</taxon>
    </lineage>
</organism>
<protein>
    <recommendedName>
        <fullName evidence="2">peptidoglycan lytic exotransglycosylase</fullName>
        <ecNumber evidence="2">4.2.2.n1</ecNumber>
    </recommendedName>
    <alternativeName>
        <fullName evidence="5">Murein hydrolase A</fullName>
    </alternativeName>
</protein>
<evidence type="ECO:0000313" key="8">
    <source>
        <dbReference type="EMBL" id="WRS40736.1"/>
    </source>
</evidence>
<dbReference type="CDD" id="cd14485">
    <property type="entry name" value="mltA_like_LT_A"/>
    <property type="match status" value="1"/>
</dbReference>
<dbReference type="Pfam" id="PF06725">
    <property type="entry name" value="3D"/>
    <property type="match status" value="1"/>
</dbReference>
<dbReference type="CDD" id="cd14668">
    <property type="entry name" value="mlta_B"/>
    <property type="match status" value="1"/>
</dbReference>
<dbReference type="SMART" id="SM00925">
    <property type="entry name" value="MltA"/>
    <property type="match status" value="1"/>
</dbReference>
<comment type="catalytic activity">
    <reaction evidence="1">
        <text>Exolytic cleavage of the (1-&gt;4)-beta-glycosidic linkage between N-acetylmuramic acid (MurNAc) and N-acetylglucosamine (GlcNAc) residues in peptidoglycan, from either the reducing or the non-reducing ends of the peptidoglycan chains, with concomitant formation of a 1,6-anhydrobond in the MurNAc residue.</text>
        <dbReference type="EC" id="4.2.2.n1"/>
    </reaction>
</comment>
<feature type="domain" description="Lytic transglycosylase MltA" evidence="7">
    <location>
        <begin position="144"/>
        <end position="302"/>
    </location>
</feature>
<dbReference type="PROSITE" id="PS51257">
    <property type="entry name" value="PROKAR_LIPOPROTEIN"/>
    <property type="match status" value="1"/>
</dbReference>
<dbReference type="InterPro" id="IPR005300">
    <property type="entry name" value="MltA_B"/>
</dbReference>
<dbReference type="EC" id="4.2.2.n1" evidence="2"/>
<proteinExistence type="predicted"/>
<dbReference type="RefSeq" id="WP_324781249.1">
    <property type="nucleotide sequence ID" value="NZ_CP141769.1"/>
</dbReference>
<evidence type="ECO:0000259" key="7">
    <source>
        <dbReference type="SMART" id="SM00925"/>
    </source>
</evidence>
<dbReference type="EMBL" id="CP141769">
    <property type="protein sequence ID" value="WRS40736.1"/>
    <property type="molecule type" value="Genomic_DNA"/>
</dbReference>
<gene>
    <name evidence="8" type="ORF">VA613_12195</name>
</gene>
<dbReference type="InterPro" id="IPR026044">
    <property type="entry name" value="MltA"/>
</dbReference>
<keyword evidence="3" id="KW-0456">Lyase</keyword>
<keyword evidence="4" id="KW-0961">Cell wall biogenesis/degradation</keyword>
<dbReference type="Gene3D" id="2.40.240.50">
    <property type="entry name" value="Barwin-like endoglucanases"/>
    <property type="match status" value="1"/>
</dbReference>
<evidence type="ECO:0000256" key="6">
    <source>
        <dbReference type="SAM" id="SignalP"/>
    </source>
</evidence>
<accession>A0ABZ1CPF0</accession>
<feature type="signal peptide" evidence="6">
    <location>
        <begin position="1"/>
        <end position="24"/>
    </location>
</feature>
<dbReference type="SUPFAM" id="SSF50685">
    <property type="entry name" value="Barwin-like endoglucanases"/>
    <property type="match status" value="1"/>
</dbReference>
<evidence type="ECO:0000256" key="1">
    <source>
        <dbReference type="ARBA" id="ARBA00001420"/>
    </source>
</evidence>
<evidence type="ECO:0000256" key="5">
    <source>
        <dbReference type="ARBA" id="ARBA00030918"/>
    </source>
</evidence>
<dbReference type="PANTHER" id="PTHR30124">
    <property type="entry name" value="MEMBRANE-BOUND LYTIC MUREIN TRANSGLYCOSYLASE A"/>
    <property type="match status" value="1"/>
</dbReference>
<dbReference type="PIRSF" id="PIRSF019422">
    <property type="entry name" value="MltA"/>
    <property type="match status" value="1"/>
</dbReference>
<dbReference type="Proteomes" id="UP001334732">
    <property type="component" value="Chromosome"/>
</dbReference>